<name>A0A158EWN3_CABSO</name>
<accession>A0A158EWN3</accession>
<organism evidence="1 2">
    <name type="scientific">Caballeronia sordidicola</name>
    <name type="common">Burkholderia sordidicola</name>
    <dbReference type="NCBI Taxonomy" id="196367"/>
    <lineage>
        <taxon>Bacteria</taxon>
        <taxon>Pseudomonadati</taxon>
        <taxon>Pseudomonadota</taxon>
        <taxon>Betaproteobacteria</taxon>
        <taxon>Burkholderiales</taxon>
        <taxon>Burkholderiaceae</taxon>
        <taxon>Caballeronia</taxon>
    </lineage>
</organism>
<reference evidence="1 2" key="1">
    <citation type="submission" date="2016-01" db="EMBL/GenBank/DDBJ databases">
        <authorList>
            <person name="Oliw E.H."/>
        </authorList>
    </citation>
    <scope>NUCLEOTIDE SEQUENCE [LARGE SCALE GENOMIC DNA]</scope>
    <source>
        <strain evidence="1">LMG 22029</strain>
    </source>
</reference>
<evidence type="ECO:0000313" key="2">
    <source>
        <dbReference type="Proteomes" id="UP000054893"/>
    </source>
</evidence>
<proteinExistence type="predicted"/>
<gene>
    <name evidence="1" type="ORF">AWB64_00457</name>
</gene>
<dbReference type="EMBL" id="FCOC02000001">
    <property type="protein sequence ID" value="SAL11946.1"/>
    <property type="molecule type" value="Genomic_DNA"/>
</dbReference>
<evidence type="ECO:0000313" key="1">
    <source>
        <dbReference type="EMBL" id="SAL11946.1"/>
    </source>
</evidence>
<dbReference type="Proteomes" id="UP000054893">
    <property type="component" value="Unassembled WGS sequence"/>
</dbReference>
<sequence length="83" mass="9271">MPASLGFVTEDEFNAISEQSLQAFEKGVDDYLFQLAATRRAKDDFRHIAQIFRVIADLASDNTSLRNLASMGKEFALRNSGNE</sequence>
<dbReference type="AlphaFoldDB" id="A0A158EWN3"/>
<protein>
    <submittedName>
        <fullName evidence="1">Uncharacterized protein</fullName>
    </submittedName>
</protein>